<dbReference type="RefSeq" id="WP_197012384.1">
    <property type="nucleotide sequence ID" value="NZ_BAABES010000010.1"/>
</dbReference>
<evidence type="ECO:0000313" key="3">
    <source>
        <dbReference type="Proteomes" id="UP000614047"/>
    </source>
</evidence>
<feature type="compositionally biased region" description="Pro residues" evidence="1">
    <location>
        <begin position="1"/>
        <end position="10"/>
    </location>
</feature>
<name>A0A931GK48_9ACTN</name>
<sequence>MSTLPAPPPHSETWPNGEKPAHYPDDKTPRPGCRAAYDQQQKGGDRK</sequence>
<feature type="region of interest" description="Disordered" evidence="1">
    <location>
        <begin position="1"/>
        <end position="47"/>
    </location>
</feature>
<dbReference type="AlphaFoldDB" id="A0A931GK48"/>
<dbReference type="EMBL" id="JADOUA010000001">
    <property type="protein sequence ID" value="MBG6089840.1"/>
    <property type="molecule type" value="Genomic_DNA"/>
</dbReference>
<reference evidence="2" key="1">
    <citation type="submission" date="2020-11" db="EMBL/GenBank/DDBJ databases">
        <title>Sequencing the genomes of 1000 actinobacteria strains.</title>
        <authorList>
            <person name="Klenk H.-P."/>
        </authorList>
    </citation>
    <scope>NUCLEOTIDE SEQUENCE</scope>
    <source>
        <strain evidence="2">DSM 43175</strain>
    </source>
</reference>
<evidence type="ECO:0000256" key="1">
    <source>
        <dbReference type="SAM" id="MobiDB-lite"/>
    </source>
</evidence>
<protein>
    <submittedName>
        <fullName evidence="2">Uncharacterized protein</fullName>
    </submittedName>
</protein>
<feature type="compositionally biased region" description="Polar residues" evidence="1">
    <location>
        <begin position="38"/>
        <end position="47"/>
    </location>
</feature>
<feature type="compositionally biased region" description="Basic and acidic residues" evidence="1">
    <location>
        <begin position="19"/>
        <end position="29"/>
    </location>
</feature>
<organism evidence="2 3">
    <name type="scientific">Actinomadura viridis</name>
    <dbReference type="NCBI Taxonomy" id="58110"/>
    <lineage>
        <taxon>Bacteria</taxon>
        <taxon>Bacillati</taxon>
        <taxon>Actinomycetota</taxon>
        <taxon>Actinomycetes</taxon>
        <taxon>Streptosporangiales</taxon>
        <taxon>Thermomonosporaceae</taxon>
        <taxon>Actinomadura</taxon>
    </lineage>
</organism>
<dbReference type="Proteomes" id="UP000614047">
    <property type="component" value="Unassembled WGS sequence"/>
</dbReference>
<proteinExistence type="predicted"/>
<comment type="caution">
    <text evidence="2">The sequence shown here is derived from an EMBL/GenBank/DDBJ whole genome shotgun (WGS) entry which is preliminary data.</text>
</comment>
<keyword evidence="3" id="KW-1185">Reference proteome</keyword>
<accession>A0A931GK48</accession>
<evidence type="ECO:0000313" key="2">
    <source>
        <dbReference type="EMBL" id="MBG6089840.1"/>
    </source>
</evidence>
<gene>
    <name evidence="2" type="ORF">IW256_003953</name>
</gene>